<dbReference type="Gene3D" id="3.40.50.620">
    <property type="entry name" value="HUPs"/>
    <property type="match status" value="1"/>
</dbReference>
<name>A0A382IBN4_9ZZZZ</name>
<gene>
    <name evidence="3" type="ORF">METZ01_LOCUS249870</name>
</gene>
<feature type="transmembrane region" description="Helical" evidence="1">
    <location>
        <begin position="20"/>
        <end position="41"/>
    </location>
</feature>
<evidence type="ECO:0000256" key="1">
    <source>
        <dbReference type="SAM" id="Phobius"/>
    </source>
</evidence>
<reference evidence="3" key="1">
    <citation type="submission" date="2018-05" db="EMBL/GenBank/DDBJ databases">
        <authorList>
            <person name="Lanie J.A."/>
            <person name="Ng W.-L."/>
            <person name="Kazmierczak K.M."/>
            <person name="Andrzejewski T.M."/>
            <person name="Davidsen T.M."/>
            <person name="Wayne K.J."/>
            <person name="Tettelin H."/>
            <person name="Glass J.I."/>
            <person name="Rusch D."/>
            <person name="Podicherti R."/>
            <person name="Tsui H.-C.T."/>
            <person name="Winkler M.E."/>
        </authorList>
    </citation>
    <scope>NUCLEOTIDE SEQUENCE</scope>
</reference>
<evidence type="ECO:0000313" key="3">
    <source>
        <dbReference type="EMBL" id="SVB97016.1"/>
    </source>
</evidence>
<sequence length="62" mass="6989">MSIIEKNLYKSLNKKNLFETNPVIAVAVSGGPDSIALVFLLENWIRKNKGKLIALIIDHQIR</sequence>
<keyword evidence="1" id="KW-0812">Transmembrane</keyword>
<feature type="domain" description="tRNA(Ile)-lysidine/2-thiocytidine synthase N-terminal" evidence="2">
    <location>
        <begin position="24"/>
        <end position="62"/>
    </location>
</feature>
<proteinExistence type="predicted"/>
<evidence type="ECO:0000259" key="2">
    <source>
        <dbReference type="Pfam" id="PF01171"/>
    </source>
</evidence>
<protein>
    <recommendedName>
        <fullName evidence="2">tRNA(Ile)-lysidine/2-thiocytidine synthase N-terminal domain-containing protein</fullName>
    </recommendedName>
</protein>
<dbReference type="EMBL" id="UINC01066371">
    <property type="protein sequence ID" value="SVB97016.1"/>
    <property type="molecule type" value="Genomic_DNA"/>
</dbReference>
<keyword evidence="1" id="KW-0472">Membrane</keyword>
<dbReference type="Pfam" id="PF01171">
    <property type="entry name" value="ATP_bind_3"/>
    <property type="match status" value="1"/>
</dbReference>
<dbReference type="InterPro" id="IPR011063">
    <property type="entry name" value="TilS/TtcA_N"/>
</dbReference>
<organism evidence="3">
    <name type="scientific">marine metagenome</name>
    <dbReference type="NCBI Taxonomy" id="408172"/>
    <lineage>
        <taxon>unclassified sequences</taxon>
        <taxon>metagenomes</taxon>
        <taxon>ecological metagenomes</taxon>
    </lineage>
</organism>
<keyword evidence="1" id="KW-1133">Transmembrane helix</keyword>
<accession>A0A382IBN4</accession>
<dbReference type="SUPFAM" id="SSF52402">
    <property type="entry name" value="Adenine nucleotide alpha hydrolases-like"/>
    <property type="match status" value="1"/>
</dbReference>
<dbReference type="AlphaFoldDB" id="A0A382IBN4"/>
<dbReference type="InterPro" id="IPR014729">
    <property type="entry name" value="Rossmann-like_a/b/a_fold"/>
</dbReference>
<feature type="non-terminal residue" evidence="3">
    <location>
        <position position="62"/>
    </location>
</feature>